<dbReference type="EMBL" id="CP051754">
    <property type="protein sequence ID" value="QPJ84750.1"/>
    <property type="molecule type" value="Genomic_DNA"/>
</dbReference>
<protein>
    <submittedName>
        <fullName evidence="1">Glycosyltransferase</fullName>
    </submittedName>
</protein>
<sequence>MSLPLVSVIMSCYNEKSEWIRLCIDSILNQSYKNIEFIIICDNPNNIELVNLLCKYKHNSKVKIIFNNKNIGLTKSLNIGLKNSKGNYIARMDADDISYGDRIEKQVNYIKNTNVDFVMGRVNFIDENGLDITNKKSSVLKDDCMLKQCLKYGNVSIHPTWMFKREILNQLVKYNDVSYAEDYDFLCRAIINGYKVKYMDDYLVKYRVRKSGITKSKRAYQEINSQIISKNYKKALKDSKKYNVKQDIKKIKKKSIEEFLLNHERFQVAKKQIKSKKIIRGTVNAINILIKSKFKRIQVYNYIMKSICLLR</sequence>
<proteinExistence type="predicted"/>
<evidence type="ECO:0000313" key="2">
    <source>
        <dbReference type="Proteomes" id="UP000594603"/>
    </source>
</evidence>
<reference evidence="1" key="1">
    <citation type="submission" date="2020-04" db="EMBL/GenBank/DDBJ databases">
        <title>A novel bacterium ('Candidatus Sarcina troglodytae' sp. nov.) linked to a protracted, uniformly lethal epizootic among sanctuary western chimpanzees (Pan troglodytes verus) in Sierra Leone.</title>
        <authorList>
            <person name="Owens L.A."/>
            <person name="Colitti B."/>
            <person name="Hirji I."/>
            <person name="Pizaro A."/>
            <person name="Jaffe J.E."/>
            <person name="Moittie S."/>
            <person name="Bishop-Lilly K.A."/>
            <person name="Estrella L.A."/>
            <person name="Voegtly L.J."/>
            <person name="Kuhn J.H."/>
            <person name="Suen G."/>
            <person name="Deblois C.L."/>
            <person name="Dunn C."/>
            <person name="Juan-Salles C."/>
            <person name="Goldberg T.L."/>
        </authorList>
    </citation>
    <scope>NUCLEOTIDE SEQUENCE</scope>
    <source>
        <strain evidence="1">JB2</strain>
    </source>
</reference>
<accession>A0ACD1BBK6</accession>
<keyword evidence="2" id="KW-1185">Reference proteome</keyword>
<gene>
    <name evidence="1" type="ORF">HH195_02000</name>
</gene>
<organism evidence="1 2">
    <name type="scientific">Candidatus Sarcina troglodytae</name>
    <dbReference type="NCBI Taxonomy" id="2726954"/>
    <lineage>
        <taxon>Bacteria</taxon>
        <taxon>Bacillati</taxon>
        <taxon>Bacillota</taxon>
        <taxon>Clostridia</taxon>
        <taxon>Eubacteriales</taxon>
        <taxon>Clostridiaceae</taxon>
        <taxon>Sarcina</taxon>
    </lineage>
</organism>
<evidence type="ECO:0000313" key="1">
    <source>
        <dbReference type="EMBL" id="QPJ84750.1"/>
    </source>
</evidence>
<name>A0ACD1BBK6_9CLOT</name>
<dbReference type="Proteomes" id="UP000594603">
    <property type="component" value="Chromosome"/>
</dbReference>